<dbReference type="AlphaFoldDB" id="Q2HUN9"/>
<sequence length="85" mass="9618">MPCLVAPFNQSLRSISVEGAKKWGSIGAKPLRRDHTKTNNAKSLHRCHHKLDTQVQDNHTPPLQNPANMNAVMTRLLKEKVNIRQ</sequence>
<accession>Q2HUN9</accession>
<organism evidence="1">
    <name type="scientific">Medicago truncatula</name>
    <name type="common">Barrel medic</name>
    <name type="synonym">Medicago tribuloides</name>
    <dbReference type="NCBI Taxonomy" id="3880"/>
    <lineage>
        <taxon>Eukaryota</taxon>
        <taxon>Viridiplantae</taxon>
        <taxon>Streptophyta</taxon>
        <taxon>Embryophyta</taxon>
        <taxon>Tracheophyta</taxon>
        <taxon>Spermatophyta</taxon>
        <taxon>Magnoliopsida</taxon>
        <taxon>eudicotyledons</taxon>
        <taxon>Gunneridae</taxon>
        <taxon>Pentapetalae</taxon>
        <taxon>rosids</taxon>
        <taxon>fabids</taxon>
        <taxon>Fabales</taxon>
        <taxon>Fabaceae</taxon>
        <taxon>Papilionoideae</taxon>
        <taxon>50 kb inversion clade</taxon>
        <taxon>NPAAA clade</taxon>
        <taxon>Hologalegina</taxon>
        <taxon>IRL clade</taxon>
        <taxon>Trifolieae</taxon>
        <taxon>Medicago</taxon>
    </lineage>
</organism>
<gene>
    <name evidence="1" type="ORF">MtrDRAFT_AC149130g18v2</name>
</gene>
<proteinExistence type="predicted"/>
<protein>
    <submittedName>
        <fullName evidence="1">Uncharacterized protein</fullName>
    </submittedName>
</protein>
<reference evidence="1" key="1">
    <citation type="submission" date="2004-07" db="EMBL/GenBank/DDBJ databases">
        <authorList>
            <person name="Town C.D."/>
        </authorList>
    </citation>
    <scope>NUCLEOTIDE SEQUENCE</scope>
</reference>
<dbReference type="EMBL" id="AC149130">
    <property type="protein sequence ID" value="ABD28624.1"/>
    <property type="molecule type" value="Genomic_DNA"/>
</dbReference>
<reference evidence="1" key="2">
    <citation type="submission" date="2007-03" db="EMBL/GenBank/DDBJ databases">
        <authorList>
            <consortium name="The International Medicago Genome Annotation Group"/>
        </authorList>
    </citation>
    <scope>NUCLEOTIDE SEQUENCE</scope>
</reference>
<evidence type="ECO:0000313" key="1">
    <source>
        <dbReference type="EMBL" id="ABD28624.1"/>
    </source>
</evidence>
<name>Q2HUN9_MEDTR</name>